<dbReference type="Pfam" id="PF00400">
    <property type="entry name" value="WD40"/>
    <property type="match status" value="6"/>
</dbReference>
<feature type="domain" description="TFIID subunit TAF5 NTD2" evidence="9">
    <location>
        <begin position="100"/>
        <end position="213"/>
    </location>
</feature>
<keyword evidence="11" id="KW-1185">Reference proteome</keyword>
<dbReference type="OMA" id="HNHPVWD"/>
<evidence type="ECO:0000256" key="5">
    <source>
        <dbReference type="ARBA" id="ARBA00023163"/>
    </source>
</evidence>
<dbReference type="PRINTS" id="PR00320">
    <property type="entry name" value="GPROTEINBRPT"/>
</dbReference>
<dbReference type="InParanoid" id="I4YGT3"/>
<dbReference type="eggNOG" id="KOG0263">
    <property type="taxonomic scope" value="Eukaryota"/>
</dbReference>
<sequence>MTDSAKHHDIILDYLRRKGFTGAEEALKHDLTAQGLPAKSDSHVQSLEELAAASASALKKKEGEETPSGPSKDGVMNELVNIASNGQLGKQTVDRLLLTDPTERERGYRDLDRWVEGSLDVYRPQLRPILFPIFVHTYLDLISLSFQKSARAMLHRHAHSLIPYHGDIIAHLGSLTLPAHVKSDPLAIRWRSQKYIVRLGKAAWNLLLGWLSDALVGGPGGSSTGGTAESKGRALMLKIVNERLRVDVVESATKISQEMIEESTGLISDLTITYPTVPGQRMAIAQSAQSFNNIIGELKLGLPPLDDGLRAEVDHQVAVTDNLNREEGMEIDQQTPAVQPAQSQQQSEQGAQSQSGEANTNQEAAAAGEIRDSNNLLAPTRADLPPLPVFRTADVRREVEKVFDSRKRINLGVEMEKNTNGVEETMKAKITLPSICAFTLQDVGDQLNCTSFSPDSSILAGGLSDSTVRLWNLKGESFMGLREDYDREKPPSSMKRLKLDTGAKDLKFVGHSAPVFGLSFDPSFGSPVQPRHLISSSADATVRLWSLETYSNLAVYRGHRDPVWDCEWGPYGIYFATGSRDRTARLWSAERPNALRIFAGHLGDVETVKFHPNSLYLATGSTDRTARLWDVQRGACVRIFIGHQAPLSTLALSPDGKYLASASDDLSISLWDLGSGRRIKKMLGHTAQINSLNFDANSNMLISAASDCSIRCWDILSANTERPDSTTSDLLETFYSKNSPAYDVKFTPRNLCLAALDGGNIAAD</sequence>
<feature type="repeat" description="WD" evidence="7">
    <location>
        <begin position="682"/>
        <end position="723"/>
    </location>
</feature>
<dbReference type="Gene3D" id="1.25.40.500">
    <property type="entry name" value="TFIID subunit TAF5, NTD2 domain"/>
    <property type="match status" value="1"/>
</dbReference>
<dbReference type="PANTHER" id="PTHR19879">
    <property type="entry name" value="TRANSCRIPTION INITIATION FACTOR TFIID"/>
    <property type="match status" value="1"/>
</dbReference>
<dbReference type="HOGENOM" id="CLU_005884_2_1_1"/>
<dbReference type="KEGG" id="wse:WALSEDRAFT_43168"/>
<dbReference type="PROSITE" id="PS50294">
    <property type="entry name" value="WD_REPEATS_REGION"/>
    <property type="match status" value="6"/>
</dbReference>
<evidence type="ECO:0000259" key="9">
    <source>
        <dbReference type="Pfam" id="PF04494"/>
    </source>
</evidence>
<feature type="repeat" description="WD" evidence="7">
    <location>
        <begin position="556"/>
        <end position="597"/>
    </location>
</feature>
<evidence type="ECO:0000256" key="1">
    <source>
        <dbReference type="ARBA" id="ARBA00004123"/>
    </source>
</evidence>
<dbReference type="STRING" id="671144.I4YGT3"/>
<evidence type="ECO:0000313" key="10">
    <source>
        <dbReference type="EMBL" id="EIM23175.1"/>
    </source>
</evidence>
<evidence type="ECO:0000256" key="7">
    <source>
        <dbReference type="PROSITE-ProRule" id="PRU00221"/>
    </source>
</evidence>
<feature type="compositionally biased region" description="Low complexity" evidence="8">
    <location>
        <begin position="333"/>
        <end position="358"/>
    </location>
</feature>
<keyword evidence="3" id="KW-0677">Repeat</keyword>
<dbReference type="CDD" id="cd08044">
    <property type="entry name" value="TAF5_NTD2"/>
    <property type="match status" value="1"/>
</dbReference>
<organism evidence="10 11">
    <name type="scientific">Wallemia mellicola (strain ATCC MYA-4683 / CBS 633.66)</name>
    <name type="common">Wallemia sebi (CBS 633.66)</name>
    <dbReference type="NCBI Taxonomy" id="671144"/>
    <lineage>
        <taxon>Eukaryota</taxon>
        <taxon>Fungi</taxon>
        <taxon>Dikarya</taxon>
        <taxon>Basidiomycota</taxon>
        <taxon>Wallemiomycotina</taxon>
        <taxon>Wallemiomycetes</taxon>
        <taxon>Wallemiales</taxon>
        <taxon>Wallemiaceae</taxon>
        <taxon>Wallemia</taxon>
    </lineage>
</organism>
<dbReference type="GO" id="GO:0006367">
    <property type="term" value="P:transcription initiation at RNA polymerase II promoter"/>
    <property type="evidence" value="ECO:0007669"/>
    <property type="project" value="TreeGrafter"/>
</dbReference>
<keyword evidence="6" id="KW-0539">Nucleus</keyword>
<reference evidence="10 11" key="1">
    <citation type="journal article" date="2012" name="Fungal Genet. Biol.">
        <title>The genome of the xerotolerant mold Wallemia sebi reveals adaptations to osmotic stress and suggests cryptic sexual reproduction.</title>
        <authorList>
            <person name="Padamsee M."/>
            <person name="Kumar T.K.A."/>
            <person name="Riley R."/>
            <person name="Binder M."/>
            <person name="Boyd A."/>
            <person name="Calvo A.M."/>
            <person name="Furukawa K."/>
            <person name="Hesse C."/>
            <person name="Hohmann S."/>
            <person name="James T.Y."/>
            <person name="LaButti K."/>
            <person name="Lapidus A."/>
            <person name="Lindquist E."/>
            <person name="Lucas S."/>
            <person name="Miller K."/>
            <person name="Shantappa S."/>
            <person name="Grigoriev I.V."/>
            <person name="Hibbett D.S."/>
            <person name="McLaughlin D.J."/>
            <person name="Spatafora J.W."/>
            <person name="Aime M.C."/>
        </authorList>
    </citation>
    <scope>NUCLEOTIDE SEQUENCE [LARGE SCALE GENOMIC DNA]</scope>
    <source>
        <strain evidence="11">ATCC MYA-4683 / CBS 633.66</strain>
    </source>
</reference>
<feature type="repeat" description="WD" evidence="7">
    <location>
        <begin position="440"/>
        <end position="474"/>
    </location>
</feature>
<evidence type="ECO:0000256" key="2">
    <source>
        <dbReference type="ARBA" id="ARBA00022574"/>
    </source>
</evidence>
<dbReference type="PROSITE" id="PS00678">
    <property type="entry name" value="WD_REPEATS_1"/>
    <property type="match status" value="3"/>
</dbReference>
<dbReference type="SUPFAM" id="SSF160897">
    <property type="entry name" value="Taf5 N-terminal domain-like"/>
    <property type="match status" value="1"/>
</dbReference>
<evidence type="ECO:0000256" key="3">
    <source>
        <dbReference type="ARBA" id="ARBA00022737"/>
    </source>
</evidence>
<dbReference type="FunCoup" id="I4YGT3">
    <property type="interactions" value="263"/>
</dbReference>
<feature type="region of interest" description="Disordered" evidence="8">
    <location>
        <begin position="55"/>
        <end position="75"/>
    </location>
</feature>
<name>I4YGT3_WALMC</name>
<dbReference type="PROSITE" id="PS50082">
    <property type="entry name" value="WD_REPEATS_2"/>
    <property type="match status" value="6"/>
</dbReference>
<comment type="subcellular location">
    <subcellularLocation>
        <location evidence="1">Nucleus</location>
    </subcellularLocation>
</comment>
<dbReference type="InterPro" id="IPR036322">
    <property type="entry name" value="WD40_repeat_dom_sf"/>
</dbReference>
<accession>I4YGT3</accession>
<dbReference type="EMBL" id="JH668225">
    <property type="protein sequence ID" value="EIM23175.1"/>
    <property type="molecule type" value="Genomic_DNA"/>
</dbReference>
<feature type="repeat" description="WD" evidence="7">
    <location>
        <begin position="598"/>
        <end position="639"/>
    </location>
</feature>
<dbReference type="AlphaFoldDB" id="I4YGT3"/>
<dbReference type="CDD" id="cd00200">
    <property type="entry name" value="WD40"/>
    <property type="match status" value="1"/>
</dbReference>
<dbReference type="OrthoDB" id="10266330at2759"/>
<dbReference type="Proteomes" id="UP000005242">
    <property type="component" value="Unassembled WGS sequence"/>
</dbReference>
<feature type="region of interest" description="Disordered" evidence="8">
    <location>
        <begin position="332"/>
        <end position="384"/>
    </location>
</feature>
<keyword evidence="2 7" id="KW-0853">WD repeat</keyword>
<feature type="repeat" description="WD" evidence="7">
    <location>
        <begin position="508"/>
        <end position="555"/>
    </location>
</feature>
<dbReference type="Gene3D" id="2.130.10.10">
    <property type="entry name" value="YVTN repeat-like/Quinoprotein amine dehydrogenase"/>
    <property type="match status" value="2"/>
</dbReference>
<protein>
    <submittedName>
        <fullName evidence="10">WD40 repeat-like protein</fullName>
    </submittedName>
</protein>
<dbReference type="InterPro" id="IPR020472">
    <property type="entry name" value="WD40_PAC1"/>
</dbReference>
<dbReference type="SMART" id="SM00320">
    <property type="entry name" value="WD40"/>
    <property type="match status" value="6"/>
</dbReference>
<evidence type="ECO:0000313" key="11">
    <source>
        <dbReference type="Proteomes" id="UP000005242"/>
    </source>
</evidence>
<gene>
    <name evidence="10" type="ORF">WALSEDRAFT_43168</name>
</gene>
<dbReference type="SUPFAM" id="SSF50978">
    <property type="entry name" value="WD40 repeat-like"/>
    <property type="match status" value="1"/>
</dbReference>
<evidence type="ECO:0000256" key="6">
    <source>
        <dbReference type="ARBA" id="ARBA00023242"/>
    </source>
</evidence>
<dbReference type="InterPro" id="IPR015943">
    <property type="entry name" value="WD40/YVTN_repeat-like_dom_sf"/>
</dbReference>
<keyword evidence="5" id="KW-0804">Transcription</keyword>
<dbReference type="InterPro" id="IPR007582">
    <property type="entry name" value="TFIID_NTD2"/>
</dbReference>
<dbReference type="InterPro" id="IPR037264">
    <property type="entry name" value="TFIID_NTD2_sf"/>
</dbReference>
<dbReference type="GeneID" id="18472275"/>
<dbReference type="InterPro" id="IPR001680">
    <property type="entry name" value="WD40_rpt"/>
</dbReference>
<dbReference type="RefSeq" id="XP_006956569.1">
    <property type="nucleotide sequence ID" value="XM_006956507.1"/>
</dbReference>
<dbReference type="GO" id="GO:0005669">
    <property type="term" value="C:transcription factor TFIID complex"/>
    <property type="evidence" value="ECO:0007669"/>
    <property type="project" value="TreeGrafter"/>
</dbReference>
<proteinExistence type="predicted"/>
<feature type="repeat" description="WD" evidence="7">
    <location>
        <begin position="640"/>
        <end position="681"/>
    </location>
</feature>
<evidence type="ECO:0000256" key="4">
    <source>
        <dbReference type="ARBA" id="ARBA00023015"/>
    </source>
</evidence>
<evidence type="ECO:0000256" key="8">
    <source>
        <dbReference type="SAM" id="MobiDB-lite"/>
    </source>
</evidence>
<dbReference type="InterPro" id="IPR019775">
    <property type="entry name" value="WD40_repeat_CS"/>
</dbReference>
<dbReference type="GO" id="GO:0016251">
    <property type="term" value="F:RNA polymerase II general transcription initiation factor activity"/>
    <property type="evidence" value="ECO:0007669"/>
    <property type="project" value="TreeGrafter"/>
</dbReference>
<dbReference type="PANTHER" id="PTHR19879:SF1">
    <property type="entry name" value="CANNONBALL-RELATED"/>
    <property type="match status" value="1"/>
</dbReference>
<dbReference type="Pfam" id="PF04494">
    <property type="entry name" value="TFIID_NTD2"/>
    <property type="match status" value="1"/>
</dbReference>
<keyword evidence="4" id="KW-0805">Transcription regulation</keyword>